<evidence type="ECO:0000256" key="4">
    <source>
        <dbReference type="ARBA" id="ARBA00022794"/>
    </source>
</evidence>
<dbReference type="Ensembl" id="ENSPMGT00000008396.1">
    <property type="protein sequence ID" value="ENSPMGP00000007887.1"/>
    <property type="gene ID" value="ENSPMGG00000006532.1"/>
</dbReference>
<keyword evidence="3" id="KW-0812">Transmembrane</keyword>
<keyword evidence="7" id="KW-0675">Receptor</keyword>
<dbReference type="PRINTS" id="PR00237">
    <property type="entry name" value="GPCRRHODOPSN"/>
</dbReference>
<name>A0A3B3ZT68_9GOBI</name>
<feature type="region of interest" description="Disordered" evidence="9">
    <location>
        <begin position="231"/>
        <end position="251"/>
    </location>
</feature>
<evidence type="ECO:0000256" key="1">
    <source>
        <dbReference type="ARBA" id="ARBA00004651"/>
    </source>
</evidence>
<evidence type="ECO:0000259" key="10">
    <source>
        <dbReference type="PROSITE" id="PS50262"/>
    </source>
</evidence>
<dbReference type="CDD" id="cd00637">
    <property type="entry name" value="7tm_classA_rhodopsin-like"/>
    <property type="match status" value="1"/>
</dbReference>
<evidence type="ECO:0000256" key="5">
    <source>
        <dbReference type="ARBA" id="ARBA00022989"/>
    </source>
</evidence>
<accession>A0A3B3ZT68</accession>
<reference evidence="11" key="2">
    <citation type="submission" date="2025-09" db="UniProtKB">
        <authorList>
            <consortium name="Ensembl"/>
        </authorList>
    </citation>
    <scope>IDENTIFICATION</scope>
</reference>
<dbReference type="GO" id="GO:0030030">
    <property type="term" value="P:cell projection organization"/>
    <property type="evidence" value="ECO:0007669"/>
    <property type="project" value="UniProtKB-KW"/>
</dbReference>
<evidence type="ECO:0000313" key="11">
    <source>
        <dbReference type="Ensembl" id="ENSPMGP00000007887.1"/>
    </source>
</evidence>
<dbReference type="InterPro" id="IPR000276">
    <property type="entry name" value="GPCR_Rhodpsn"/>
</dbReference>
<evidence type="ECO:0000256" key="9">
    <source>
        <dbReference type="SAM" id="MobiDB-lite"/>
    </source>
</evidence>
<dbReference type="FunFam" id="1.20.1070.10:FF:000116">
    <property type="entry name" value="probable G-protein coupled receptor 22"/>
    <property type="match status" value="1"/>
</dbReference>
<dbReference type="GO" id="GO:0005886">
    <property type="term" value="C:plasma membrane"/>
    <property type="evidence" value="ECO:0007669"/>
    <property type="project" value="UniProtKB-SubCell"/>
</dbReference>
<reference evidence="11" key="1">
    <citation type="submission" date="2025-08" db="UniProtKB">
        <authorList>
            <consortium name="Ensembl"/>
        </authorList>
    </citation>
    <scope>IDENTIFICATION</scope>
</reference>
<sequence>ELKKNEAWSTPYPLGFQVSLTTVLMLELVLGFSSNLTVLVLYCAQSNLVDSVSNLVTVNLHVLDILVCVLCLPLTVAVILVPANGSGVGSLATLCCFHEACVTFTSVATAVNVLVISLDRYDISVRPASRLLTPRRAGLLLAAVWAVSLAVFFLPFIEGDFFSSSEDEEDEPDDSEFTGYYTGMAMYYHLLLQVPCFFVAVAVMLFTYSRILQALNIRIGSHMMRATTPIATTPATPASPTQPSVSAQTHNTPLPASSVGVQASVSAIIALRRAVRRHRDRRERQRRVLKMSLIIISTFMGCWAPLSAVNVLILCMGPSDGLVRLRLCFLAMAYGTTIFHPLLYAFTRQKLRRALKTRVKKRVVSLLQVDPAPSGGTVIHNSWVEGGGQRKARKSRMEASDGTDRCLTEAVRE</sequence>
<dbReference type="FunFam" id="1.20.1070.10:FF:000084">
    <property type="entry name" value="Probable G-protein coupled receptor 22"/>
    <property type="match status" value="1"/>
</dbReference>
<organism evidence="11 12">
    <name type="scientific">Periophthalmus magnuspinnatus</name>
    <dbReference type="NCBI Taxonomy" id="409849"/>
    <lineage>
        <taxon>Eukaryota</taxon>
        <taxon>Metazoa</taxon>
        <taxon>Chordata</taxon>
        <taxon>Craniata</taxon>
        <taxon>Vertebrata</taxon>
        <taxon>Euteleostomi</taxon>
        <taxon>Actinopterygii</taxon>
        <taxon>Neopterygii</taxon>
        <taxon>Teleostei</taxon>
        <taxon>Neoteleostei</taxon>
        <taxon>Acanthomorphata</taxon>
        <taxon>Gobiaria</taxon>
        <taxon>Gobiiformes</taxon>
        <taxon>Gobioidei</taxon>
        <taxon>Gobiidae</taxon>
        <taxon>Oxudercinae</taxon>
        <taxon>Periophthalmus</taxon>
    </lineage>
</organism>
<dbReference type="PANTHER" id="PTHR24241:SF127">
    <property type="entry name" value="G-PROTEIN COUPLED RECEPTOR 22-RELATED"/>
    <property type="match status" value="1"/>
</dbReference>
<protein>
    <recommendedName>
        <fullName evidence="8">G-protein coupled receptor 22</fullName>
    </recommendedName>
</protein>
<keyword evidence="5" id="KW-1133">Transmembrane helix</keyword>
<evidence type="ECO:0000256" key="2">
    <source>
        <dbReference type="ARBA" id="ARBA00022475"/>
    </source>
</evidence>
<dbReference type="GO" id="GO:0032870">
    <property type="term" value="P:cellular response to hormone stimulus"/>
    <property type="evidence" value="ECO:0007669"/>
    <property type="project" value="TreeGrafter"/>
</dbReference>
<keyword evidence="4" id="KW-0970">Cilium biogenesis/degradation</keyword>
<dbReference type="Pfam" id="PF00001">
    <property type="entry name" value="7tm_1"/>
    <property type="match status" value="1"/>
</dbReference>
<dbReference type="PROSITE" id="PS50262">
    <property type="entry name" value="G_PROTEIN_RECEP_F1_2"/>
    <property type="match status" value="1"/>
</dbReference>
<dbReference type="Gene3D" id="1.20.1070.10">
    <property type="entry name" value="Rhodopsin 7-helix transmembrane proteins"/>
    <property type="match status" value="1"/>
</dbReference>
<dbReference type="PANTHER" id="PTHR24241">
    <property type="entry name" value="NEUROPEPTIDE RECEPTOR-RELATED G-PROTEIN COUPLED RECEPTOR"/>
    <property type="match status" value="1"/>
</dbReference>
<keyword evidence="6" id="KW-0472">Membrane</keyword>
<dbReference type="InterPro" id="IPR017452">
    <property type="entry name" value="GPCR_Rhodpsn_7TM"/>
</dbReference>
<dbReference type="GO" id="GO:0042277">
    <property type="term" value="F:peptide binding"/>
    <property type="evidence" value="ECO:0007669"/>
    <property type="project" value="TreeGrafter"/>
</dbReference>
<proteinExistence type="predicted"/>
<keyword evidence="12" id="KW-1185">Reference proteome</keyword>
<evidence type="ECO:0000256" key="3">
    <source>
        <dbReference type="ARBA" id="ARBA00022692"/>
    </source>
</evidence>
<dbReference type="Proteomes" id="UP000261520">
    <property type="component" value="Unplaced"/>
</dbReference>
<evidence type="ECO:0000256" key="6">
    <source>
        <dbReference type="ARBA" id="ARBA00023136"/>
    </source>
</evidence>
<dbReference type="STRING" id="409849.ENSPMGP00000007887"/>
<feature type="domain" description="G-protein coupled receptors family 1 profile" evidence="10">
    <location>
        <begin position="34"/>
        <end position="344"/>
    </location>
</feature>
<feature type="compositionally biased region" description="Low complexity" evidence="9">
    <location>
        <begin position="231"/>
        <end position="247"/>
    </location>
</feature>
<comment type="subcellular location">
    <subcellularLocation>
        <location evidence="1">Cell membrane</location>
        <topology evidence="1">Multi-pass membrane protein</topology>
    </subcellularLocation>
</comment>
<evidence type="ECO:0000313" key="12">
    <source>
        <dbReference type="Proteomes" id="UP000261520"/>
    </source>
</evidence>
<evidence type="ECO:0000256" key="8">
    <source>
        <dbReference type="ARBA" id="ARBA00070815"/>
    </source>
</evidence>
<keyword evidence="2" id="KW-1003">Cell membrane</keyword>
<dbReference type="GO" id="GO:0004930">
    <property type="term" value="F:G protein-coupled receptor activity"/>
    <property type="evidence" value="ECO:0007669"/>
    <property type="project" value="InterPro"/>
</dbReference>
<dbReference type="SUPFAM" id="SSF81321">
    <property type="entry name" value="Family A G protein-coupled receptor-like"/>
    <property type="match status" value="1"/>
</dbReference>
<dbReference type="AlphaFoldDB" id="A0A3B3ZT68"/>
<evidence type="ECO:0000256" key="7">
    <source>
        <dbReference type="ARBA" id="ARBA00023170"/>
    </source>
</evidence>